<comment type="caution">
    <text evidence="2">The sequence shown here is derived from an EMBL/GenBank/DDBJ whole genome shotgun (WGS) entry which is preliminary data.</text>
</comment>
<evidence type="ECO:0000313" key="3">
    <source>
        <dbReference type="Proteomes" id="UP000482800"/>
    </source>
</evidence>
<dbReference type="Proteomes" id="UP000482800">
    <property type="component" value="Unassembled WGS sequence"/>
</dbReference>
<feature type="region of interest" description="Disordered" evidence="1">
    <location>
        <begin position="112"/>
        <end position="135"/>
    </location>
</feature>
<name>A0A6V8KVL9_9ACTN</name>
<accession>A0A6V8KVL9</accession>
<organism evidence="2 3">
    <name type="scientific">Phytohabitans houttuyneae</name>
    <dbReference type="NCBI Taxonomy" id="1076126"/>
    <lineage>
        <taxon>Bacteria</taxon>
        <taxon>Bacillati</taxon>
        <taxon>Actinomycetota</taxon>
        <taxon>Actinomycetes</taxon>
        <taxon>Micromonosporales</taxon>
        <taxon>Micromonosporaceae</taxon>
    </lineage>
</organism>
<evidence type="ECO:0000256" key="1">
    <source>
        <dbReference type="SAM" id="MobiDB-lite"/>
    </source>
</evidence>
<feature type="compositionally biased region" description="Polar residues" evidence="1">
    <location>
        <begin position="118"/>
        <end position="135"/>
    </location>
</feature>
<dbReference type="AlphaFoldDB" id="A0A6V8KVL9"/>
<reference evidence="2 3" key="1">
    <citation type="submission" date="2020-03" db="EMBL/GenBank/DDBJ databases">
        <title>Whole genome shotgun sequence of Phytohabitans houttuyneae NBRC 108639.</title>
        <authorList>
            <person name="Komaki H."/>
            <person name="Tamura T."/>
        </authorList>
    </citation>
    <scope>NUCLEOTIDE SEQUENCE [LARGE SCALE GENOMIC DNA]</scope>
    <source>
        <strain evidence="2 3">NBRC 108639</strain>
    </source>
</reference>
<sequence>MTNAGNLRGARIATTELAAPPAGPVQVERRVLTDGIVMVTRQRIRVGRTQAGKLLTILVEDTHLRVLHNGEDLALHPRLEYRPRHPVQGLPNRLSHQLIMSIMSRNQSVQHLAKPHTARTTSSTSRVGRCSQSPP</sequence>
<proteinExistence type="predicted"/>
<keyword evidence="3" id="KW-1185">Reference proteome</keyword>
<dbReference type="EMBL" id="BLPF01000004">
    <property type="protein sequence ID" value="GFJ85847.1"/>
    <property type="molecule type" value="Genomic_DNA"/>
</dbReference>
<reference evidence="2 3" key="2">
    <citation type="submission" date="2020-03" db="EMBL/GenBank/DDBJ databases">
        <authorList>
            <person name="Ichikawa N."/>
            <person name="Kimura A."/>
            <person name="Kitahashi Y."/>
            <person name="Uohara A."/>
        </authorList>
    </citation>
    <scope>NUCLEOTIDE SEQUENCE [LARGE SCALE GENOMIC DNA]</scope>
    <source>
        <strain evidence="2 3">NBRC 108639</strain>
    </source>
</reference>
<protein>
    <submittedName>
        <fullName evidence="2">Uncharacterized protein</fullName>
    </submittedName>
</protein>
<evidence type="ECO:0000313" key="2">
    <source>
        <dbReference type="EMBL" id="GFJ85847.1"/>
    </source>
</evidence>
<gene>
    <name evidence="2" type="ORF">Phou_100270</name>
</gene>
<dbReference type="RefSeq" id="WP_173069235.1">
    <property type="nucleotide sequence ID" value="NZ_BAABGO010000002.1"/>
</dbReference>